<gene>
    <name evidence="2" type="ORF">EG328_007235</name>
</gene>
<feature type="domain" description="YCII-related" evidence="1">
    <location>
        <begin position="50"/>
        <end position="145"/>
    </location>
</feature>
<dbReference type="SUPFAM" id="SSF54909">
    <property type="entry name" value="Dimeric alpha+beta barrel"/>
    <property type="match status" value="1"/>
</dbReference>
<dbReference type="PANTHER" id="PTHR33606:SF3">
    <property type="entry name" value="PROTEIN YCII"/>
    <property type="match status" value="1"/>
</dbReference>
<name>A0A8H3Z516_VENIN</name>
<dbReference type="InterPro" id="IPR011008">
    <property type="entry name" value="Dimeric_a/b-barrel"/>
</dbReference>
<dbReference type="InterPro" id="IPR005545">
    <property type="entry name" value="YCII"/>
</dbReference>
<organism evidence="2 3">
    <name type="scientific">Venturia inaequalis</name>
    <name type="common">Apple scab fungus</name>
    <dbReference type="NCBI Taxonomy" id="5025"/>
    <lineage>
        <taxon>Eukaryota</taxon>
        <taxon>Fungi</taxon>
        <taxon>Dikarya</taxon>
        <taxon>Ascomycota</taxon>
        <taxon>Pezizomycotina</taxon>
        <taxon>Dothideomycetes</taxon>
        <taxon>Pleosporomycetidae</taxon>
        <taxon>Venturiales</taxon>
        <taxon>Venturiaceae</taxon>
        <taxon>Venturia</taxon>
    </lineage>
</organism>
<comment type="caution">
    <text evidence="2">The sequence shown here is derived from an EMBL/GenBank/DDBJ whole genome shotgun (WGS) entry which is preliminary data.</text>
</comment>
<accession>A0A8H3Z516</accession>
<evidence type="ECO:0000313" key="2">
    <source>
        <dbReference type="EMBL" id="KAE9985569.1"/>
    </source>
</evidence>
<dbReference type="InterPro" id="IPR051807">
    <property type="entry name" value="Sec-metab_biosynth-assoc"/>
</dbReference>
<dbReference type="EMBL" id="WNWS01000039">
    <property type="protein sequence ID" value="KAE9985569.1"/>
    <property type="molecule type" value="Genomic_DNA"/>
</dbReference>
<protein>
    <recommendedName>
        <fullName evidence="1">YCII-related domain-containing protein</fullName>
    </recommendedName>
</protein>
<dbReference type="PANTHER" id="PTHR33606">
    <property type="entry name" value="PROTEIN YCII"/>
    <property type="match status" value="1"/>
</dbReference>
<dbReference type="Pfam" id="PF03795">
    <property type="entry name" value="YCII"/>
    <property type="match status" value="1"/>
</dbReference>
<dbReference type="Gene3D" id="3.30.70.1060">
    <property type="entry name" value="Dimeric alpha+beta barrel"/>
    <property type="match status" value="1"/>
</dbReference>
<evidence type="ECO:0000313" key="3">
    <source>
        <dbReference type="Proteomes" id="UP000447873"/>
    </source>
</evidence>
<proteinExistence type="predicted"/>
<dbReference type="Proteomes" id="UP000447873">
    <property type="component" value="Unassembled WGS sequence"/>
</dbReference>
<sequence length="156" mass="17224">MLVLGVRRLRGPASIQASLGVLSRTSRVTRFTTDIRRTMATSSTSGKKVEWLVILPDREGVIERRMEVRPSHLANVQQDADSGFWLLGGAYFSDVPKAGENPPPIIGSAMLAHAETKEEVLEKLKRDVYSESGVWDWEKVRIYPFRSAVGGAAGKV</sequence>
<evidence type="ECO:0000259" key="1">
    <source>
        <dbReference type="Pfam" id="PF03795"/>
    </source>
</evidence>
<reference evidence="2 3" key="1">
    <citation type="submission" date="2018-12" db="EMBL/GenBank/DDBJ databases">
        <title>Venturia inaequalis Genome Resource.</title>
        <authorList>
            <person name="Lichtner F.J."/>
        </authorList>
    </citation>
    <scope>NUCLEOTIDE SEQUENCE [LARGE SCALE GENOMIC DNA]</scope>
    <source>
        <strain evidence="2 3">120213</strain>
    </source>
</reference>
<dbReference type="AlphaFoldDB" id="A0A8H3Z516"/>